<evidence type="ECO:0000259" key="2">
    <source>
        <dbReference type="PROSITE" id="PS51397"/>
    </source>
</evidence>
<evidence type="ECO:0000313" key="4">
    <source>
        <dbReference type="Proteomes" id="UP000034841"/>
    </source>
</evidence>
<dbReference type="EMBL" id="LBBL01000040">
    <property type="protein sequence ID" value="KKF96512.1"/>
    <property type="molecule type" value="Genomic_DNA"/>
</dbReference>
<keyword evidence="4" id="KW-1185">Reference proteome</keyword>
<proteinExistence type="predicted"/>
<evidence type="ECO:0000313" key="3">
    <source>
        <dbReference type="EMBL" id="KKF96512.1"/>
    </source>
</evidence>
<dbReference type="OrthoDB" id="49605at2759"/>
<comment type="caution">
    <text evidence="3">The sequence shown here is derived from an EMBL/GenBank/DDBJ whole genome shotgun (WGS) entry which is preliminary data.</text>
</comment>
<dbReference type="PROSITE" id="PS51397">
    <property type="entry name" value="WLM"/>
    <property type="match status" value="1"/>
</dbReference>
<feature type="compositionally biased region" description="Low complexity" evidence="1">
    <location>
        <begin position="91"/>
        <end position="100"/>
    </location>
</feature>
<name>A0A0F8D148_CERFI</name>
<dbReference type="PANTHER" id="PTHR47795">
    <property type="entry name" value="UBIQUITIN AND WLM DOMAIN-CONTAINING METALLOPROTEASE SPCC1442.07C"/>
    <property type="match status" value="1"/>
</dbReference>
<protein>
    <submittedName>
        <fullName evidence="3">Ubiquitin and WLM domain-containing protein.07c</fullName>
    </submittedName>
</protein>
<organism evidence="3 4">
    <name type="scientific">Ceratocystis fimbriata f. sp. platani</name>
    <dbReference type="NCBI Taxonomy" id="88771"/>
    <lineage>
        <taxon>Eukaryota</taxon>
        <taxon>Fungi</taxon>
        <taxon>Dikarya</taxon>
        <taxon>Ascomycota</taxon>
        <taxon>Pezizomycotina</taxon>
        <taxon>Sordariomycetes</taxon>
        <taxon>Hypocreomycetidae</taxon>
        <taxon>Microascales</taxon>
        <taxon>Ceratocystidaceae</taxon>
        <taxon>Ceratocystis</taxon>
    </lineage>
</organism>
<evidence type="ECO:0000256" key="1">
    <source>
        <dbReference type="SAM" id="MobiDB-lite"/>
    </source>
</evidence>
<dbReference type="Proteomes" id="UP000034841">
    <property type="component" value="Unassembled WGS sequence"/>
</dbReference>
<feature type="region of interest" description="Disordered" evidence="1">
    <location>
        <begin position="300"/>
        <end position="326"/>
    </location>
</feature>
<feature type="region of interest" description="Disordered" evidence="1">
    <location>
        <begin position="85"/>
        <end position="126"/>
    </location>
</feature>
<dbReference type="Pfam" id="PF08325">
    <property type="entry name" value="WLM"/>
    <property type="match status" value="1"/>
</dbReference>
<feature type="compositionally biased region" description="Polar residues" evidence="1">
    <location>
        <begin position="101"/>
        <end position="113"/>
    </location>
</feature>
<feature type="domain" description="WLM" evidence="2">
    <location>
        <begin position="116"/>
        <end position="303"/>
    </location>
</feature>
<sequence>MATVGDTNPLKVTFIHKNGTHVITGNHTTTLADALLDLGSLVDVEPEQLKLIVKGKMYTYAKNGSLPLANFANLSIKVMGTSKNEKQDLESASARARAPATSNQNRKPGSSTVPKPRPAPPQYGFDRIEPLQIFPNSDIAEAMLQRLSNDIGIRAAMRKFKLNVGLLTEMEPVTNTQVTHEGTTRLLGLNHNMGQAIELRLRTDNHRGFRDYKTVRLTLCHELAHNRIQDHNHEFWDFCHEIEREVAKSATFHTLDGRSGVLGSYEAADDSEMHEHVDFGGASEDANRARRELLARAAEKRLRNVDANNKKDDQSRSQGNDVSPPE</sequence>
<feature type="compositionally biased region" description="Polar residues" evidence="1">
    <location>
        <begin position="316"/>
        <end position="326"/>
    </location>
</feature>
<feature type="compositionally biased region" description="Basic and acidic residues" evidence="1">
    <location>
        <begin position="300"/>
        <end position="315"/>
    </location>
</feature>
<reference evidence="3 4" key="1">
    <citation type="submission" date="2015-04" db="EMBL/GenBank/DDBJ databases">
        <title>Genome sequence of Ceratocystis platani, a major pathogen of plane trees.</title>
        <authorList>
            <person name="Belbahri L."/>
        </authorList>
    </citation>
    <scope>NUCLEOTIDE SEQUENCE [LARGE SCALE GENOMIC DNA]</scope>
    <source>
        <strain evidence="3 4">CFO</strain>
    </source>
</reference>
<dbReference type="AlphaFoldDB" id="A0A0F8D148"/>
<dbReference type="GO" id="GO:0070628">
    <property type="term" value="F:proteasome binding"/>
    <property type="evidence" value="ECO:0007669"/>
    <property type="project" value="TreeGrafter"/>
</dbReference>
<dbReference type="InterPro" id="IPR013536">
    <property type="entry name" value="WLM_dom"/>
</dbReference>
<dbReference type="PANTHER" id="PTHR47795:SF1">
    <property type="entry name" value="DNA-DEPENDENT METALLOPROTEASE WSS1 HOMOLOG 2"/>
    <property type="match status" value="1"/>
</dbReference>
<accession>A0A0F8D148</accession>
<gene>
    <name evidence="3" type="ORF">CFO_g1136</name>
</gene>